<evidence type="ECO:0000313" key="2">
    <source>
        <dbReference type="EMBL" id="GEN78219.1"/>
    </source>
</evidence>
<protein>
    <submittedName>
        <fullName evidence="2">Uncharacterized protein</fullName>
    </submittedName>
</protein>
<sequence length="62" mass="6776">MKKQDQNGKKLSLKKIQLSKISNMSNIHGGLKQGQFDGGDGDCIFPEDKSKPVDDGIKNTTL</sequence>
<organism evidence="2 3">
    <name type="scientific">Chryseobacterium hagamense</name>
    <dbReference type="NCBI Taxonomy" id="395935"/>
    <lineage>
        <taxon>Bacteria</taxon>
        <taxon>Pseudomonadati</taxon>
        <taxon>Bacteroidota</taxon>
        <taxon>Flavobacteriia</taxon>
        <taxon>Flavobacteriales</taxon>
        <taxon>Weeksellaceae</taxon>
        <taxon>Chryseobacterium group</taxon>
        <taxon>Chryseobacterium</taxon>
    </lineage>
</organism>
<dbReference type="OrthoDB" id="9963858at2"/>
<reference evidence="2 3" key="1">
    <citation type="submission" date="2019-07" db="EMBL/GenBank/DDBJ databases">
        <title>Whole genome shotgun sequence of Chryseobacterium hagamense NBRC 105253.</title>
        <authorList>
            <person name="Hosoyama A."/>
            <person name="Uohara A."/>
            <person name="Ohji S."/>
            <person name="Ichikawa N."/>
        </authorList>
    </citation>
    <scope>NUCLEOTIDE SEQUENCE [LARGE SCALE GENOMIC DNA]</scope>
    <source>
        <strain evidence="2 3">NBRC 105253</strain>
    </source>
</reference>
<evidence type="ECO:0000256" key="1">
    <source>
        <dbReference type="SAM" id="MobiDB-lite"/>
    </source>
</evidence>
<comment type="caution">
    <text evidence="2">The sequence shown here is derived from an EMBL/GenBank/DDBJ whole genome shotgun (WGS) entry which is preliminary data.</text>
</comment>
<dbReference type="AlphaFoldDB" id="A0A511YSP7"/>
<dbReference type="Proteomes" id="UP000321863">
    <property type="component" value="Unassembled WGS sequence"/>
</dbReference>
<name>A0A511YSP7_9FLAO</name>
<accession>A0A511YSP7</accession>
<gene>
    <name evidence="2" type="ORF">CHA01nite_39590</name>
</gene>
<feature type="compositionally biased region" description="Basic and acidic residues" evidence="1">
    <location>
        <begin position="46"/>
        <end position="62"/>
    </location>
</feature>
<feature type="region of interest" description="Disordered" evidence="1">
    <location>
        <begin position="29"/>
        <end position="62"/>
    </location>
</feature>
<keyword evidence="3" id="KW-1185">Reference proteome</keyword>
<dbReference type="EMBL" id="BJYJ01000062">
    <property type="protein sequence ID" value="GEN78219.1"/>
    <property type="molecule type" value="Genomic_DNA"/>
</dbReference>
<proteinExistence type="predicted"/>
<dbReference type="RefSeq" id="WP_146944733.1">
    <property type="nucleotide sequence ID" value="NZ_BJYJ01000062.1"/>
</dbReference>
<evidence type="ECO:0000313" key="3">
    <source>
        <dbReference type="Proteomes" id="UP000321863"/>
    </source>
</evidence>